<dbReference type="Gene3D" id="1.10.3290.10">
    <property type="entry name" value="Fido-like domain"/>
    <property type="match status" value="1"/>
</dbReference>
<proteinExistence type="predicted"/>
<feature type="domain" description="Fido" evidence="2">
    <location>
        <begin position="220"/>
        <end position="374"/>
    </location>
</feature>
<dbReference type="InterPro" id="IPR036597">
    <property type="entry name" value="Fido-like_dom_sf"/>
</dbReference>
<dbReference type="Pfam" id="PF02661">
    <property type="entry name" value="Fic"/>
    <property type="match status" value="1"/>
</dbReference>
<dbReference type="Proteomes" id="UP001595075">
    <property type="component" value="Unassembled WGS sequence"/>
</dbReference>
<feature type="region of interest" description="Disordered" evidence="1">
    <location>
        <begin position="20"/>
        <end position="43"/>
    </location>
</feature>
<dbReference type="SUPFAM" id="SSF140931">
    <property type="entry name" value="Fic-like"/>
    <property type="match status" value="1"/>
</dbReference>
<dbReference type="InterPro" id="IPR003812">
    <property type="entry name" value="Fido"/>
</dbReference>
<evidence type="ECO:0000259" key="2">
    <source>
        <dbReference type="PROSITE" id="PS51459"/>
    </source>
</evidence>
<protein>
    <recommendedName>
        <fullName evidence="2">Fido domain-containing protein</fullName>
    </recommendedName>
</protein>
<dbReference type="PANTHER" id="PTHR13504:SF38">
    <property type="entry name" value="FIDO DOMAIN-CONTAINING PROTEIN"/>
    <property type="match status" value="1"/>
</dbReference>
<dbReference type="InterPro" id="IPR040198">
    <property type="entry name" value="Fido_containing"/>
</dbReference>
<comment type="caution">
    <text evidence="3">The sequence shown here is derived from an EMBL/GenBank/DDBJ whole genome shotgun (WGS) entry which is preliminary data.</text>
</comment>
<dbReference type="PANTHER" id="PTHR13504">
    <property type="entry name" value="FIDO DOMAIN-CONTAINING PROTEIN DDB_G0283145"/>
    <property type="match status" value="1"/>
</dbReference>
<evidence type="ECO:0000313" key="4">
    <source>
        <dbReference type="Proteomes" id="UP001595075"/>
    </source>
</evidence>
<dbReference type="PROSITE" id="PS51459">
    <property type="entry name" value="FIDO"/>
    <property type="match status" value="1"/>
</dbReference>
<evidence type="ECO:0000313" key="3">
    <source>
        <dbReference type="EMBL" id="KAL2065449.1"/>
    </source>
</evidence>
<organism evidence="3 4">
    <name type="scientific">Oculimacula yallundae</name>
    <dbReference type="NCBI Taxonomy" id="86028"/>
    <lineage>
        <taxon>Eukaryota</taxon>
        <taxon>Fungi</taxon>
        <taxon>Dikarya</taxon>
        <taxon>Ascomycota</taxon>
        <taxon>Pezizomycotina</taxon>
        <taxon>Leotiomycetes</taxon>
        <taxon>Helotiales</taxon>
        <taxon>Ploettnerulaceae</taxon>
        <taxon>Oculimacula</taxon>
    </lineage>
</organism>
<accession>A0ABR4C856</accession>
<reference evidence="3 4" key="1">
    <citation type="journal article" date="2024" name="Commun. Biol.">
        <title>Comparative genomic analysis of thermophilic fungi reveals convergent evolutionary adaptations and gene losses.</title>
        <authorList>
            <person name="Steindorff A.S."/>
            <person name="Aguilar-Pontes M.V."/>
            <person name="Robinson A.J."/>
            <person name="Andreopoulos B."/>
            <person name="LaButti K."/>
            <person name="Kuo A."/>
            <person name="Mondo S."/>
            <person name="Riley R."/>
            <person name="Otillar R."/>
            <person name="Haridas S."/>
            <person name="Lipzen A."/>
            <person name="Grimwood J."/>
            <person name="Schmutz J."/>
            <person name="Clum A."/>
            <person name="Reid I.D."/>
            <person name="Moisan M.C."/>
            <person name="Butler G."/>
            <person name="Nguyen T.T.M."/>
            <person name="Dewar K."/>
            <person name="Conant G."/>
            <person name="Drula E."/>
            <person name="Henrissat B."/>
            <person name="Hansel C."/>
            <person name="Singer S."/>
            <person name="Hutchinson M.I."/>
            <person name="de Vries R.P."/>
            <person name="Natvig D.O."/>
            <person name="Powell A.J."/>
            <person name="Tsang A."/>
            <person name="Grigoriev I.V."/>
        </authorList>
    </citation>
    <scope>NUCLEOTIDE SEQUENCE [LARGE SCALE GENOMIC DNA]</scope>
    <source>
        <strain evidence="3 4">CBS 494.80</strain>
    </source>
</reference>
<gene>
    <name evidence="3" type="ORF">VTL71DRAFT_3119</name>
</gene>
<sequence>MPSSANSRTSIEGLFRDLKVSETSRSRSASSKKRKNTLSSSLKGSIRGAGFPSWKTLRGLSSSTAEECKFILHMNDNYHYYKPEQEKHNVVFERSSAIIQELKTIFDTAKEDNDLLSAYTEFTADTMAHMVYGSNMQEKAGMGLDETINLCRRVFAGENIDPNGIEERSSEYEAQLKLLVEHGVESPGYEHVIRSRREVIQHAQALKYITDAALLSDNPLTEQLIKDTHQILCNGVALDDGTNSDEYAGQYRTIEVRAGNTVFTHPSRVPREMGIFINDFNNDIRNREKTKDLDPFYLAADLCQDFVTIHPFRDGNGRMCRLLANAFLMKYAGIVISIGEHDEDRTEYLKIAEMAGDGETEEEARGTLAGFFLEKADQTLRDLKARLRLRDGTR</sequence>
<evidence type="ECO:0000256" key="1">
    <source>
        <dbReference type="SAM" id="MobiDB-lite"/>
    </source>
</evidence>
<dbReference type="EMBL" id="JAZHXI010000012">
    <property type="protein sequence ID" value="KAL2065449.1"/>
    <property type="molecule type" value="Genomic_DNA"/>
</dbReference>
<name>A0ABR4C856_9HELO</name>
<keyword evidence="4" id="KW-1185">Reference proteome</keyword>